<feature type="region of interest" description="Disordered" evidence="2">
    <location>
        <begin position="1"/>
        <end position="27"/>
    </location>
</feature>
<comment type="caution">
    <text evidence="4">The sequence shown here is derived from an EMBL/GenBank/DDBJ whole genome shotgun (WGS) entry which is preliminary data.</text>
</comment>
<keyword evidence="5" id="KW-1185">Reference proteome</keyword>
<dbReference type="EMBL" id="WSSB01000001">
    <property type="protein sequence ID" value="MXR35802.1"/>
    <property type="molecule type" value="Genomic_DNA"/>
</dbReference>
<dbReference type="PANTHER" id="PTHR30531">
    <property type="entry name" value="FLAGELLAR BIOSYNTHETIC PROTEIN FLHB"/>
    <property type="match status" value="1"/>
</dbReference>
<dbReference type="InterPro" id="IPR006135">
    <property type="entry name" value="T3SS_substrate_exporter"/>
</dbReference>
<dbReference type="PANTHER" id="PTHR30531:SF12">
    <property type="entry name" value="FLAGELLAR BIOSYNTHETIC PROTEIN FLHB"/>
    <property type="match status" value="1"/>
</dbReference>
<evidence type="ECO:0000313" key="5">
    <source>
        <dbReference type="Proteomes" id="UP000467214"/>
    </source>
</evidence>
<evidence type="ECO:0000256" key="2">
    <source>
        <dbReference type="SAM" id="MobiDB-lite"/>
    </source>
</evidence>
<keyword evidence="3" id="KW-0812">Transmembrane</keyword>
<keyword evidence="3" id="KW-1133">Transmembrane helix</keyword>
<feature type="transmembrane region" description="Helical" evidence="3">
    <location>
        <begin position="33"/>
        <end position="54"/>
    </location>
</feature>
<evidence type="ECO:0000313" key="4">
    <source>
        <dbReference type="EMBL" id="MXR35802.1"/>
    </source>
</evidence>
<proteinExistence type="inferred from homology"/>
<accession>A0A845BI28</accession>
<sequence length="380" mass="41862">MAESTSGDKSEKATPHKLREARKKGQVPRSRDLASAIGLLAALKLYALLMPSWLTDFHSLFALAFAPLGGSGTLDNSFSLLFSGSLILLAGMLLPLAAIPLTIILFSMLPGGWVFAATHFFPKLERMNPLAHFGRIASAQHASETGKSIVKALVLGAVLWSVAHRAMNDFFALKGATLDATLIHSLAVFTDALMSLILLFVAFALIDVPLQSWLFARQQKMSKQEIKDEYKSTEGRPEIKQRIRQIQQQMAQRGVRKSLPGADVVIVNPSHYAVALKYEETRAEAPFLIAKGMDEMALYIRAQALELGIEVIEIPPLARACYHTTQVNQQIPTPLYRAVALVLNHVLQLKAFRSGKRRNAPVLPDSLPVPREMSEPREPK</sequence>
<feature type="compositionally biased region" description="Basic and acidic residues" evidence="2">
    <location>
        <begin position="1"/>
        <end position="18"/>
    </location>
</feature>
<keyword evidence="4" id="KW-0969">Cilium</keyword>
<dbReference type="GO" id="GO:0009306">
    <property type="term" value="P:protein secretion"/>
    <property type="evidence" value="ECO:0007669"/>
    <property type="project" value="InterPro"/>
</dbReference>
<dbReference type="InterPro" id="IPR029025">
    <property type="entry name" value="T3SS_substrate_exporter_C"/>
</dbReference>
<dbReference type="SUPFAM" id="SSF160544">
    <property type="entry name" value="EscU C-terminal domain-like"/>
    <property type="match status" value="1"/>
</dbReference>
<dbReference type="RefSeq" id="WP_124736312.1">
    <property type="nucleotide sequence ID" value="NZ_WSSB01000001.1"/>
</dbReference>
<gene>
    <name evidence="4" type="primary">flhB</name>
    <name evidence="4" type="ORF">GQF02_02280</name>
</gene>
<dbReference type="AlphaFoldDB" id="A0A845BI28"/>
<keyword evidence="3" id="KW-0472">Membrane</keyword>
<organism evidence="4 5">
    <name type="scientific">Craterilacuibacter sinensis</name>
    <dbReference type="NCBI Taxonomy" id="2686017"/>
    <lineage>
        <taxon>Bacteria</taxon>
        <taxon>Pseudomonadati</taxon>
        <taxon>Pseudomonadota</taxon>
        <taxon>Betaproteobacteria</taxon>
        <taxon>Neisseriales</taxon>
        <taxon>Neisseriaceae</taxon>
        <taxon>Craterilacuibacter</taxon>
    </lineage>
</organism>
<name>A0A845BI28_9NEIS</name>
<protein>
    <submittedName>
        <fullName evidence="4">Flagellar type III secretion system protein FlhB</fullName>
    </submittedName>
</protein>
<keyword evidence="4" id="KW-0966">Cell projection</keyword>
<keyword evidence="4" id="KW-0282">Flagellum</keyword>
<dbReference type="GO" id="GO:0005886">
    <property type="term" value="C:plasma membrane"/>
    <property type="evidence" value="ECO:0007669"/>
    <property type="project" value="TreeGrafter"/>
</dbReference>
<dbReference type="Gene3D" id="3.40.1690.10">
    <property type="entry name" value="secretion proteins EscU"/>
    <property type="match status" value="1"/>
</dbReference>
<dbReference type="PRINTS" id="PR00950">
    <property type="entry name" value="TYPE3IMSPROT"/>
</dbReference>
<dbReference type="Pfam" id="PF01312">
    <property type="entry name" value="Bac_export_2"/>
    <property type="match status" value="1"/>
</dbReference>
<reference evidence="4 5" key="1">
    <citation type="submission" date="2019-12" db="EMBL/GenBank/DDBJ databases">
        <title>Neisseriaceae gen. nov. sp. Genome sequencing and assembly.</title>
        <authorList>
            <person name="Liu Z."/>
            <person name="Li A."/>
        </authorList>
    </citation>
    <scope>NUCLEOTIDE SEQUENCE [LARGE SCALE GENOMIC DNA]</scope>
    <source>
        <strain evidence="4 5">B2N2-7</strain>
    </source>
</reference>
<feature type="transmembrane region" description="Helical" evidence="3">
    <location>
        <begin position="192"/>
        <end position="216"/>
    </location>
</feature>
<evidence type="ECO:0000256" key="3">
    <source>
        <dbReference type="SAM" id="Phobius"/>
    </source>
</evidence>
<evidence type="ECO:0000256" key="1">
    <source>
        <dbReference type="ARBA" id="ARBA00010690"/>
    </source>
</evidence>
<dbReference type="Proteomes" id="UP000467214">
    <property type="component" value="Unassembled WGS sequence"/>
</dbReference>
<comment type="similarity">
    <text evidence="1">Belongs to the type III secretion exporter family.</text>
</comment>